<dbReference type="InterPro" id="IPR036844">
    <property type="entry name" value="Hint_dom_sf"/>
</dbReference>
<dbReference type="PROSITE" id="PS51161">
    <property type="entry name" value="ATP_CONE"/>
    <property type="match status" value="1"/>
</dbReference>
<dbReference type="InterPro" id="IPR030934">
    <property type="entry name" value="Intein_C"/>
</dbReference>
<dbReference type="PANTHER" id="PTHR11573">
    <property type="entry name" value="RIBONUCLEOSIDE-DIPHOSPHATE REDUCTASE LARGE CHAIN"/>
    <property type="match status" value="1"/>
</dbReference>
<keyword evidence="3" id="KW-0547">Nucleotide-binding</keyword>
<feature type="domain" description="DOD-type homing endonuclease" evidence="10">
    <location>
        <begin position="439"/>
        <end position="574"/>
    </location>
</feature>
<reference evidence="12" key="1">
    <citation type="journal article" date="2020" name="Nature">
        <title>Giant virus diversity and host interactions through global metagenomics.</title>
        <authorList>
            <person name="Schulz F."/>
            <person name="Roux S."/>
            <person name="Paez-Espino D."/>
            <person name="Jungbluth S."/>
            <person name="Walsh D.A."/>
            <person name="Denef V.J."/>
            <person name="McMahon K.D."/>
            <person name="Konstantinidis K.T."/>
            <person name="Eloe-Fadrosh E.A."/>
            <person name="Kyrpides N.C."/>
            <person name="Woyke T."/>
        </authorList>
    </citation>
    <scope>NUCLEOTIDE SEQUENCE</scope>
    <source>
        <strain evidence="12">GVMAG-M-3300009161-52</strain>
    </source>
</reference>
<organism evidence="12">
    <name type="scientific">viral metagenome</name>
    <dbReference type="NCBI Taxonomy" id="1070528"/>
    <lineage>
        <taxon>unclassified sequences</taxon>
        <taxon>metagenomes</taxon>
        <taxon>organismal metagenomes</taxon>
    </lineage>
</organism>
<dbReference type="UniPathway" id="UPA00326"/>
<comment type="similarity">
    <text evidence="1">Belongs to the ribonucleoside diphosphate reductase large chain family.</text>
</comment>
<dbReference type="InterPro" id="IPR039718">
    <property type="entry name" value="Rrm1"/>
</dbReference>
<dbReference type="PANTHER" id="PTHR11573:SF6">
    <property type="entry name" value="RIBONUCLEOSIDE-DIPHOSPHATE REDUCTASE LARGE SUBUNIT"/>
    <property type="match status" value="1"/>
</dbReference>
<evidence type="ECO:0000259" key="11">
    <source>
        <dbReference type="PROSITE" id="PS51161"/>
    </source>
</evidence>
<dbReference type="PROSITE" id="PS50819">
    <property type="entry name" value="INTEIN_ENDONUCLEASE"/>
    <property type="match status" value="1"/>
</dbReference>
<dbReference type="Pfam" id="PF00317">
    <property type="entry name" value="Ribonuc_red_lgN"/>
    <property type="match status" value="1"/>
</dbReference>
<evidence type="ECO:0000256" key="3">
    <source>
        <dbReference type="ARBA" id="ARBA00022741"/>
    </source>
</evidence>
<keyword evidence="6" id="KW-0651">Protein splicing</keyword>
<name>A0A6C0EYC0_9ZZZZ</name>
<dbReference type="Pfam" id="PF14528">
    <property type="entry name" value="LAGLIDADG_3"/>
    <property type="match status" value="1"/>
</dbReference>
<dbReference type="InterPro" id="IPR013509">
    <property type="entry name" value="RNR_lsu_N"/>
</dbReference>
<dbReference type="SMART" id="SM00306">
    <property type="entry name" value="HintN"/>
    <property type="match status" value="1"/>
</dbReference>
<evidence type="ECO:0000256" key="9">
    <source>
        <dbReference type="SAM" id="MobiDB-lite"/>
    </source>
</evidence>
<dbReference type="SUPFAM" id="SSF48168">
    <property type="entry name" value="R1 subunit of ribonucleotide reductase, N-terminal domain"/>
    <property type="match status" value="1"/>
</dbReference>
<feature type="domain" description="ATP-cone" evidence="11">
    <location>
        <begin position="27"/>
        <end position="115"/>
    </location>
</feature>
<dbReference type="SMART" id="SM00305">
    <property type="entry name" value="HintC"/>
    <property type="match status" value="1"/>
</dbReference>
<protein>
    <recommendedName>
        <fullName evidence="2">ribonucleoside-diphosphate reductase</fullName>
        <ecNumber evidence="2">1.17.4.1</ecNumber>
    </recommendedName>
</protein>
<evidence type="ECO:0000256" key="5">
    <source>
        <dbReference type="ARBA" id="ARBA00022840"/>
    </source>
</evidence>
<evidence type="ECO:0000313" key="12">
    <source>
        <dbReference type="EMBL" id="QHT34174.1"/>
    </source>
</evidence>
<dbReference type="SUPFAM" id="SSF55608">
    <property type="entry name" value="Homing endonucleases"/>
    <property type="match status" value="1"/>
</dbReference>
<dbReference type="InterPro" id="IPR004860">
    <property type="entry name" value="LAGLIDADG_dom"/>
</dbReference>
<accession>A0A6C0EYC0</accession>
<evidence type="ECO:0000256" key="4">
    <source>
        <dbReference type="ARBA" id="ARBA00022813"/>
    </source>
</evidence>
<evidence type="ECO:0000259" key="10">
    <source>
        <dbReference type="PROSITE" id="PS50819"/>
    </source>
</evidence>
<dbReference type="PROSITE" id="PS50818">
    <property type="entry name" value="INTEIN_C_TER"/>
    <property type="match status" value="1"/>
</dbReference>
<evidence type="ECO:0000256" key="7">
    <source>
        <dbReference type="ARBA" id="ARBA00023002"/>
    </source>
</evidence>
<feature type="compositionally biased region" description="Gly residues" evidence="9">
    <location>
        <begin position="1222"/>
        <end position="1232"/>
    </location>
</feature>
<dbReference type="InterPro" id="IPR008926">
    <property type="entry name" value="RNR_R1-su_N"/>
</dbReference>
<dbReference type="Pfam" id="PF03477">
    <property type="entry name" value="ATP-cone"/>
    <property type="match status" value="1"/>
</dbReference>
<dbReference type="Gene3D" id="2.170.16.10">
    <property type="entry name" value="Hedgehog/Intein (Hint) domain"/>
    <property type="match status" value="1"/>
</dbReference>
<dbReference type="SUPFAM" id="SSF51294">
    <property type="entry name" value="Hedgehog/intein (Hint) domain"/>
    <property type="match status" value="1"/>
</dbReference>
<dbReference type="GO" id="GO:0009263">
    <property type="term" value="P:deoxyribonucleotide biosynthetic process"/>
    <property type="evidence" value="ECO:0007669"/>
    <property type="project" value="UniProtKB-KW"/>
</dbReference>
<evidence type="ECO:0000256" key="2">
    <source>
        <dbReference type="ARBA" id="ARBA00012274"/>
    </source>
</evidence>
<dbReference type="PROSITE" id="PS50817">
    <property type="entry name" value="INTEIN_N_TER"/>
    <property type="match status" value="1"/>
</dbReference>
<dbReference type="PRINTS" id="PR00379">
    <property type="entry name" value="INTEIN"/>
</dbReference>
<dbReference type="CDD" id="cd00081">
    <property type="entry name" value="Hint"/>
    <property type="match status" value="1"/>
</dbReference>
<dbReference type="SUPFAM" id="SSF51998">
    <property type="entry name" value="PFL-like glycyl radical enzymes"/>
    <property type="match status" value="3"/>
</dbReference>
<dbReference type="AlphaFoldDB" id="A0A6C0EYC0"/>
<dbReference type="GO" id="GO:0016539">
    <property type="term" value="P:intein-mediated protein splicing"/>
    <property type="evidence" value="ECO:0007669"/>
    <property type="project" value="InterPro"/>
</dbReference>
<sequence length="1262" mass="144399">MATMALVTSSSSNSISNSVSNSICESMYVVKRNGDREEVSFDKCYKRIQKLSKDLKINPAEVSKLIITQIFDGVETSKLDELAAEICAAKTTIHPDYGKLASRIIISNHHKNTSPSYSEVVQLLWDNKDVLGVHTPLLNEQLYKMVMANKEKINATLDYEKDFTYDYFGFKTLERSYLMRLNDKIVERPQHLLMRVSLSIHKDDLKEAIKAYKLMSDGYFTHATPTLFNMGTQREQASSCFLLTMDEDSVDGIYKTLGDCAKISKYAGGIGLAIHKIRSTGSIIRGTNGHCNGIIPMLKVFNETARYINQCFTPDTIVYTKSGIKKMSEVTCEDYLLTKDSSYKKVFGISINNINKEILKIRGKYSIEDVNVTPEHEIYVIQGQPKITNYKFIKRKLIDKIIEPKFILAKDLTENDMFGYPIPSFVNDILEYDNDYCRFYGIMIGDGHIYMRSENQYEYGVSMNLESKIDTVNFVKTYLQNKNIHYWTTLDDNKNTYSIRWSSQTINITNNLLYDDNKTKKIHESFINLPNEKTLQLLKGLIETDGGITHEIQFYNTSYQVVMTLRYLLLRIGVVSSGHISNNIGKGHYITRRNGKQDYIEHKKISYSIRIPKDKALISILGDNVKYSTTLGYFKHENIIWSRIRSIQKYNYEGDVYDFNMTDNHNYTVASLGLVHNSGKRNGSFAVYLETWHPDIEQFLKMKLNTGIDEERARDLFYSVWVSDLFMRRIEEDGMWSLMCPDSCPGLYLKYGAEFEALYEKYESEGRYVKQIKARFIWEAILTAQMETGTPYIGFKDAVNVKNNQKNLGTIQSSNLCHEICEFTSREEIAVCNLASVALPKYIEYHHNKEICKETGKEITTSVPFFNFEKMREVVKQIIKNLNKIIDYNYYPVKEAETSNRRQRPTGLGISGLADIFAILKIAFDSEEARALNREIFENMYYAAMESSMEIARKRKKYVQEYKRILKLGSGNSSAGGAPGELSEEDKKRLEELKTTYFIIDEELKLPNQYAGAYSSFVGSPLSEGKFQFDLWGVEPSEKLKPEWEALRADILKHGARNSLLIALMPTASTSQILGWNECIEPFTNNIYTRKTLAGTFVIVNKYLVSDLLELGIWNQNIKDKIIMDDGSVQNIAEIPQAIRDRYKTVWELKQKALIDLAADRAPFVCQTQSMNLFVKNPTYKTLNAMHFYSWKKGLKTGIYYLRSQAKTAAQKFSVDLEKIGSGAGSGGGSGHGDSSKKENGKEEIKRTIEVKEEPECIMCSS</sequence>
<dbReference type="InterPro" id="IPR005144">
    <property type="entry name" value="ATP-cone_dom"/>
</dbReference>
<dbReference type="Pfam" id="PF02867">
    <property type="entry name" value="Ribonuc_red_lgC"/>
    <property type="match status" value="2"/>
</dbReference>
<dbReference type="InterPro" id="IPR006142">
    <property type="entry name" value="INTEIN"/>
</dbReference>
<dbReference type="InterPro" id="IPR004042">
    <property type="entry name" value="Intein_endonuc_central"/>
</dbReference>
<dbReference type="InterPro" id="IPR006141">
    <property type="entry name" value="Intein_N"/>
</dbReference>
<keyword evidence="4" id="KW-0068">Autocatalytic cleavage</keyword>
<evidence type="ECO:0000256" key="1">
    <source>
        <dbReference type="ARBA" id="ARBA00010406"/>
    </source>
</evidence>
<dbReference type="InterPro" id="IPR003587">
    <property type="entry name" value="Hint_dom_N"/>
</dbReference>
<proteinExistence type="inferred from homology"/>
<dbReference type="GO" id="GO:0005971">
    <property type="term" value="C:ribonucleoside-diphosphate reductase complex"/>
    <property type="evidence" value="ECO:0007669"/>
    <property type="project" value="TreeGrafter"/>
</dbReference>
<dbReference type="InterPro" id="IPR000788">
    <property type="entry name" value="RNR_lg_C"/>
</dbReference>
<dbReference type="GO" id="GO:0004519">
    <property type="term" value="F:endonuclease activity"/>
    <property type="evidence" value="ECO:0007669"/>
    <property type="project" value="InterPro"/>
</dbReference>
<feature type="compositionally biased region" description="Basic and acidic residues" evidence="9">
    <location>
        <begin position="1234"/>
        <end position="1248"/>
    </location>
</feature>
<dbReference type="GO" id="GO:0004748">
    <property type="term" value="F:ribonucleoside-diphosphate reductase activity, thioredoxin disulfide as acceptor"/>
    <property type="evidence" value="ECO:0007669"/>
    <property type="project" value="UniProtKB-EC"/>
</dbReference>
<keyword evidence="5" id="KW-0067">ATP-binding</keyword>
<dbReference type="Gene3D" id="3.10.28.10">
    <property type="entry name" value="Homing endonucleases"/>
    <property type="match status" value="1"/>
</dbReference>
<dbReference type="PRINTS" id="PR01183">
    <property type="entry name" value="RIBORDTASEM1"/>
</dbReference>
<dbReference type="EC" id="1.17.4.1" evidence="2"/>
<dbReference type="InterPro" id="IPR003586">
    <property type="entry name" value="Hint_dom_C"/>
</dbReference>
<keyword evidence="8" id="KW-0215">Deoxyribonucleotide synthesis</keyword>
<keyword evidence="7" id="KW-0560">Oxidoreductase</keyword>
<evidence type="ECO:0000256" key="8">
    <source>
        <dbReference type="ARBA" id="ARBA00023116"/>
    </source>
</evidence>
<dbReference type="Gene3D" id="3.20.70.20">
    <property type="match status" value="2"/>
</dbReference>
<evidence type="ECO:0000256" key="6">
    <source>
        <dbReference type="ARBA" id="ARBA00023000"/>
    </source>
</evidence>
<dbReference type="InterPro" id="IPR027434">
    <property type="entry name" value="Homing_endonucl"/>
</dbReference>
<feature type="region of interest" description="Disordered" evidence="9">
    <location>
        <begin position="1222"/>
        <end position="1248"/>
    </location>
</feature>
<dbReference type="GO" id="GO:0005524">
    <property type="term" value="F:ATP binding"/>
    <property type="evidence" value="ECO:0007669"/>
    <property type="project" value="UniProtKB-KW"/>
</dbReference>
<dbReference type="EMBL" id="MN738989">
    <property type="protein sequence ID" value="QHT34174.1"/>
    <property type="molecule type" value="Genomic_DNA"/>
</dbReference>